<evidence type="ECO:0000256" key="2">
    <source>
        <dbReference type="ARBA" id="ARBA00022676"/>
    </source>
</evidence>
<dbReference type="EC" id="2.4.1.257" evidence="10"/>
<evidence type="ECO:0000256" key="3">
    <source>
        <dbReference type="ARBA" id="ARBA00022679"/>
    </source>
</evidence>
<feature type="domain" description="Glycosyltransferase subfamily 4-like N-terminal" evidence="12">
    <location>
        <begin position="16"/>
        <end position="194"/>
    </location>
</feature>
<dbReference type="InterPro" id="IPR001296">
    <property type="entry name" value="Glyco_trans_1"/>
</dbReference>
<dbReference type="PANTHER" id="PTHR45918">
    <property type="entry name" value="ALPHA-1,3/1,6-MANNOSYLTRANSFERASE ALG2"/>
    <property type="match status" value="1"/>
</dbReference>
<comment type="subcellular location">
    <subcellularLocation>
        <location evidence="10">Endoplasmic reticulum membrane</location>
        <topology evidence="10">Single-pass membrane protein</topology>
    </subcellularLocation>
</comment>
<sequence length="412" mass="47446">MDVDKRIIFIHPDLGIGGAERLAVDAALSLQEEGFEVEFITSHHDKNHCFLETKDGTLPVKVVGDWLPRNIFGRCYALCMYLRMIFLAFYVILCHKNKPDLVFCDLVSVCIPILQWKNIQVLFYCHYPDQLLSKRGSFIKSIYRFPLNKLEEWTTCRADKILVNSEFTRSVVLSTFTSLKKKNLEILYPSVYTDNFQKTMPEPIENVLNPLPSKEDTVFLSVNRYERKKNLELAIYALNSLRSRLDKEKKNSAHLIVAGGYDPNNTENVEYFKELQELVEKLKMSENVSFLTSPSDAAKISLFRFSKCIIYTPSGEHFGIVPIEAMFCKKPVIAVNSGGPKESILDNKTGFLCEPNEEAFAKAMKKIMDNEDNIVQQFSQFGFNRFHEKFSFQAFSHQLNTIVNNMLDKKFN</sequence>
<dbReference type="Pfam" id="PF00534">
    <property type="entry name" value="Glycos_transf_1"/>
    <property type="match status" value="1"/>
</dbReference>
<comment type="pathway">
    <text evidence="1 10">Protein modification; protein glycosylation.</text>
</comment>
<evidence type="ECO:0000256" key="4">
    <source>
        <dbReference type="ARBA" id="ARBA00022692"/>
    </source>
</evidence>
<keyword evidence="5" id="KW-0256">Endoplasmic reticulum</keyword>
<protein>
    <recommendedName>
        <fullName evidence="10">Alpha-1,3/1,6-mannosyltransferase ALG2</fullName>
        <ecNumber evidence="10">2.4.1.132</ecNumber>
        <ecNumber evidence="10">2.4.1.257</ecNumber>
    </recommendedName>
    <alternativeName>
        <fullName evidence="10">GDP-Man:Man(1)GlcNAc(2)-PP-Dol alpha-1,3-mannosyltransferase</fullName>
    </alternativeName>
</protein>
<dbReference type="EC" id="2.4.1.132" evidence="10"/>
<dbReference type="SUPFAM" id="SSF53756">
    <property type="entry name" value="UDP-Glycosyltransferase/glycogen phosphorylase"/>
    <property type="match status" value="1"/>
</dbReference>
<organism evidence="13">
    <name type="scientific">Cacopsylla melanoneura</name>
    <dbReference type="NCBI Taxonomy" id="428564"/>
    <lineage>
        <taxon>Eukaryota</taxon>
        <taxon>Metazoa</taxon>
        <taxon>Ecdysozoa</taxon>
        <taxon>Arthropoda</taxon>
        <taxon>Hexapoda</taxon>
        <taxon>Insecta</taxon>
        <taxon>Pterygota</taxon>
        <taxon>Neoptera</taxon>
        <taxon>Paraneoptera</taxon>
        <taxon>Hemiptera</taxon>
        <taxon>Sternorrhyncha</taxon>
        <taxon>Psylloidea</taxon>
        <taxon>Psyllidae</taxon>
        <taxon>Psyllinae</taxon>
        <taxon>Cacopsylla</taxon>
    </lineage>
</organism>
<dbReference type="PANTHER" id="PTHR45918:SF1">
    <property type="entry name" value="ALPHA-1,3_1,6-MANNOSYLTRANSFERASE ALG2"/>
    <property type="match status" value="1"/>
</dbReference>
<evidence type="ECO:0000256" key="1">
    <source>
        <dbReference type="ARBA" id="ARBA00004922"/>
    </source>
</evidence>
<keyword evidence="4 10" id="KW-0812">Transmembrane</keyword>
<keyword evidence="3 10" id="KW-0808">Transferase</keyword>
<dbReference type="CDD" id="cd03805">
    <property type="entry name" value="GT4_ALG2-like"/>
    <property type="match status" value="1"/>
</dbReference>
<evidence type="ECO:0000256" key="5">
    <source>
        <dbReference type="ARBA" id="ARBA00022824"/>
    </source>
</evidence>
<evidence type="ECO:0000256" key="9">
    <source>
        <dbReference type="ARBA" id="ARBA00045104"/>
    </source>
</evidence>
<dbReference type="EMBL" id="HBUF01191998">
    <property type="protein sequence ID" value="CAG6658664.1"/>
    <property type="molecule type" value="Transcribed_RNA"/>
</dbReference>
<evidence type="ECO:0000256" key="10">
    <source>
        <dbReference type="RuleBase" id="RU367136"/>
    </source>
</evidence>
<keyword evidence="2 10" id="KW-0328">Glycosyltransferase</keyword>
<dbReference type="EMBL" id="HBUF01528536">
    <property type="protein sequence ID" value="CAG6750999.1"/>
    <property type="molecule type" value="Transcribed_RNA"/>
</dbReference>
<dbReference type="Gene3D" id="3.40.50.2000">
    <property type="entry name" value="Glycogen Phosphorylase B"/>
    <property type="match status" value="2"/>
</dbReference>
<proteinExistence type="inferred from homology"/>
<comment type="catalytic activity">
    <reaction evidence="8 10">
        <text>a beta-D-Man-(1-&gt;4)-beta-D-GlcNAc-(1-&gt;4)-alpha-D-GlcNAc-diphospho-di-trans,poly-cis-dolichol + GDP-alpha-D-mannose = an alpha-D-Man-(1-&gt;3)-beta-D-Man-(1-&gt;4)-beta-D-GlcNAc-(1-&gt;4)-alpha-D-GlcNAc-diphospho-di-trans,poly-cis-dolichol + GDP + H(+)</text>
        <dbReference type="Rhea" id="RHEA:29515"/>
        <dbReference type="Rhea" id="RHEA-COMP:19511"/>
        <dbReference type="Rhea" id="RHEA-COMP:19513"/>
        <dbReference type="ChEBI" id="CHEBI:15378"/>
        <dbReference type="ChEBI" id="CHEBI:57527"/>
        <dbReference type="ChEBI" id="CHEBI:58189"/>
        <dbReference type="ChEBI" id="CHEBI:58472"/>
        <dbReference type="ChEBI" id="CHEBI:132510"/>
        <dbReference type="EC" id="2.4.1.132"/>
    </reaction>
    <physiologicalReaction direction="left-to-right" evidence="8 10">
        <dbReference type="Rhea" id="RHEA:29516"/>
    </physiologicalReaction>
</comment>
<dbReference type="EMBL" id="HBUF01191997">
    <property type="protein sequence ID" value="CAG6658663.1"/>
    <property type="molecule type" value="Transcribed_RNA"/>
</dbReference>
<evidence type="ECO:0000256" key="7">
    <source>
        <dbReference type="ARBA" id="ARBA00023136"/>
    </source>
</evidence>
<dbReference type="FunFam" id="3.40.50.2000:FF:000210">
    <property type="entry name" value="Alpha-1,3/1,6-mannosyltransferase ALG2"/>
    <property type="match status" value="1"/>
</dbReference>
<dbReference type="EMBL" id="HBUF01002363">
    <property type="protein sequence ID" value="CAG6606153.1"/>
    <property type="molecule type" value="Transcribed_RNA"/>
</dbReference>
<evidence type="ECO:0000313" key="13">
    <source>
        <dbReference type="EMBL" id="CAG6724861.1"/>
    </source>
</evidence>
<dbReference type="InterPro" id="IPR027054">
    <property type="entry name" value="ALG2"/>
</dbReference>
<accession>A0A8D8YA14</accession>
<dbReference type="EMBL" id="HBUF01002364">
    <property type="protein sequence ID" value="CAG6606154.1"/>
    <property type="molecule type" value="Transcribed_RNA"/>
</dbReference>
<keyword evidence="7 10" id="KW-0472">Membrane</keyword>
<evidence type="ECO:0000256" key="8">
    <source>
        <dbReference type="ARBA" id="ARBA00045103"/>
    </source>
</evidence>
<comment type="catalytic activity">
    <reaction evidence="9 10">
        <text>an alpha-D-Man-(1-&gt;3)-beta-D-Man-(1-&gt;4)-beta-D-GlcNAc-(1-&gt;4)-alpha-D-GlcNAc-diphospho-di-trans,poly-cis-dolichol + GDP-alpha-D-mannose = an alpha-D-Man-(1-&gt;3)-[alpha-D-Man-(1-&gt;6)]-beta-D-Man-(1-&gt;4)-beta-D-GlcNAc-(1-&gt;4)-alpha-D-GlcNAc-diphospho-di-trans,poly-cis-dolichol + GDP + H(+)</text>
        <dbReference type="Rhea" id="RHEA:29519"/>
        <dbReference type="Rhea" id="RHEA-COMP:19513"/>
        <dbReference type="Rhea" id="RHEA-COMP:19515"/>
        <dbReference type="ChEBI" id="CHEBI:15378"/>
        <dbReference type="ChEBI" id="CHEBI:57527"/>
        <dbReference type="ChEBI" id="CHEBI:58189"/>
        <dbReference type="ChEBI" id="CHEBI:132510"/>
        <dbReference type="ChEBI" id="CHEBI:132511"/>
        <dbReference type="EC" id="2.4.1.257"/>
    </reaction>
    <physiologicalReaction direction="left-to-right" evidence="9 10">
        <dbReference type="Rhea" id="RHEA:29520"/>
    </physiologicalReaction>
</comment>
<dbReference type="UniPathway" id="UPA00378"/>
<dbReference type="EMBL" id="HBUF01368447">
    <property type="protein sequence ID" value="CAG6724861.1"/>
    <property type="molecule type" value="Transcribed_RNA"/>
</dbReference>
<name>A0A8D8YA14_9HEMI</name>
<dbReference type="Pfam" id="PF13439">
    <property type="entry name" value="Glyco_transf_4"/>
    <property type="match status" value="1"/>
</dbReference>
<feature type="domain" description="Glycosyl transferase family 1" evidence="11">
    <location>
        <begin position="213"/>
        <end position="380"/>
    </location>
</feature>
<feature type="transmembrane region" description="Helical" evidence="10">
    <location>
        <begin position="75"/>
        <end position="93"/>
    </location>
</feature>
<evidence type="ECO:0000256" key="6">
    <source>
        <dbReference type="ARBA" id="ARBA00022989"/>
    </source>
</evidence>
<dbReference type="EMBL" id="HBUF01528535">
    <property type="protein sequence ID" value="CAG6750998.1"/>
    <property type="molecule type" value="Transcribed_RNA"/>
</dbReference>
<dbReference type="GO" id="GO:0004378">
    <property type="term" value="F:GDP-Man:Man(1)GlcNAc(2)-PP-Dol alpha-1,3-mannosyltransferase activity"/>
    <property type="evidence" value="ECO:0007669"/>
    <property type="project" value="UniProtKB-UniRule"/>
</dbReference>
<dbReference type="GO" id="GO:0102704">
    <property type="term" value="F:GDP-Man:Man(2)GlcNAc(2)-PP-Dol alpha-1,6-mannosyltransferase activity"/>
    <property type="evidence" value="ECO:0007669"/>
    <property type="project" value="UniProtKB-UniRule"/>
</dbReference>
<comment type="function">
    <text evidence="10">Mannosylates Man(2)GlcNAc(2)-dolichol diphosphate and Man(1)GlcNAc(2)-dolichol diphosphate to form Man(3)GlcNAc(2)-dolichol diphosphate.</text>
</comment>
<comment type="similarity">
    <text evidence="10">Belongs to the glycosyltransferase group 1 family.</text>
</comment>
<dbReference type="InterPro" id="IPR028098">
    <property type="entry name" value="Glyco_trans_4-like_N"/>
</dbReference>
<dbReference type="GO" id="GO:0005789">
    <property type="term" value="C:endoplasmic reticulum membrane"/>
    <property type="evidence" value="ECO:0007669"/>
    <property type="project" value="UniProtKB-SubCell"/>
</dbReference>
<reference evidence="13" key="1">
    <citation type="submission" date="2021-05" db="EMBL/GenBank/DDBJ databases">
        <authorList>
            <person name="Alioto T."/>
            <person name="Alioto T."/>
            <person name="Gomez Garrido J."/>
        </authorList>
    </citation>
    <scope>NUCLEOTIDE SEQUENCE</scope>
</reference>
<dbReference type="AlphaFoldDB" id="A0A8D8YA14"/>
<evidence type="ECO:0000259" key="11">
    <source>
        <dbReference type="Pfam" id="PF00534"/>
    </source>
</evidence>
<keyword evidence="6 10" id="KW-1133">Transmembrane helix</keyword>
<evidence type="ECO:0000259" key="12">
    <source>
        <dbReference type="Pfam" id="PF13439"/>
    </source>
</evidence>